<comment type="subcellular location">
    <subcellularLocation>
        <location evidence="12">Cytoplasm</location>
    </subcellularLocation>
</comment>
<dbReference type="PANTHER" id="PTHR20836">
    <property type="entry name" value="DIHYDRODIPICOLINATE REDUCTASE"/>
    <property type="match status" value="1"/>
</dbReference>
<dbReference type="Pfam" id="PF01113">
    <property type="entry name" value="DapB_N"/>
    <property type="match status" value="1"/>
</dbReference>
<dbReference type="GO" id="GO:0019877">
    <property type="term" value="P:diaminopimelate biosynthetic process"/>
    <property type="evidence" value="ECO:0007669"/>
    <property type="project" value="UniProtKB-UniRule"/>
</dbReference>
<dbReference type="PANTHER" id="PTHR20836:SF0">
    <property type="entry name" value="4-HYDROXY-TETRAHYDRODIPICOLINATE REDUCTASE 1, CHLOROPLASTIC-RELATED"/>
    <property type="match status" value="1"/>
</dbReference>
<evidence type="ECO:0000256" key="12">
    <source>
        <dbReference type="HAMAP-Rule" id="MF_00102"/>
    </source>
</evidence>
<evidence type="ECO:0000313" key="16">
    <source>
        <dbReference type="Proteomes" id="UP000031760"/>
    </source>
</evidence>
<evidence type="ECO:0000256" key="4">
    <source>
        <dbReference type="ARBA" id="ARBA00022915"/>
    </source>
</evidence>
<evidence type="ECO:0000313" key="15">
    <source>
        <dbReference type="EMBL" id="BAO56420.1"/>
    </source>
</evidence>
<feature type="binding site" evidence="12">
    <location>
        <begin position="81"/>
        <end position="83"/>
    </location>
    <ligand>
        <name>NAD(+)</name>
        <dbReference type="ChEBI" id="CHEBI:57540"/>
    </ligand>
</feature>
<evidence type="ECO:0000256" key="8">
    <source>
        <dbReference type="ARBA" id="ARBA00037922"/>
    </source>
</evidence>
<dbReference type="AlphaFoldDB" id="W8VSQ7"/>
<evidence type="ECO:0000256" key="11">
    <source>
        <dbReference type="ARBA" id="ARBA00049396"/>
    </source>
</evidence>
<dbReference type="EC" id="1.17.1.8" evidence="9 12"/>
<dbReference type="CDD" id="cd02274">
    <property type="entry name" value="DHDPR_N"/>
    <property type="match status" value="1"/>
</dbReference>
<evidence type="ECO:0000256" key="5">
    <source>
        <dbReference type="ARBA" id="ARBA00023002"/>
    </source>
</evidence>
<dbReference type="Gene3D" id="3.40.50.720">
    <property type="entry name" value="NAD(P)-binding Rossmann-like Domain"/>
    <property type="match status" value="1"/>
</dbReference>
<keyword evidence="4 12" id="KW-0220">Diaminopimelate biosynthesis</keyword>
<gene>
    <name evidence="12" type="primary">dapB</name>
    <name evidence="15" type="ORF">NMS_2411</name>
</gene>
<feature type="active site" description="Proton donor/acceptor" evidence="12">
    <location>
        <position position="141"/>
    </location>
</feature>
<dbReference type="GO" id="GO:0008839">
    <property type="term" value="F:4-hydroxy-tetrahydrodipicolinate reductase"/>
    <property type="evidence" value="ECO:0007669"/>
    <property type="project" value="UniProtKB-UniRule"/>
</dbReference>
<evidence type="ECO:0000256" key="6">
    <source>
        <dbReference type="ARBA" id="ARBA00023027"/>
    </source>
</evidence>
<dbReference type="SUPFAM" id="SSF51735">
    <property type="entry name" value="NAD(P)-binding Rossmann-fold domains"/>
    <property type="match status" value="1"/>
</dbReference>
<dbReference type="NCBIfam" id="TIGR00036">
    <property type="entry name" value="dapB"/>
    <property type="match status" value="1"/>
</dbReference>
<organism evidence="15 16">
    <name type="scientific">Nonlabens marinus S1-08</name>
    <dbReference type="NCBI Taxonomy" id="1454201"/>
    <lineage>
        <taxon>Bacteria</taxon>
        <taxon>Pseudomonadati</taxon>
        <taxon>Bacteroidota</taxon>
        <taxon>Flavobacteriia</taxon>
        <taxon>Flavobacteriales</taxon>
        <taxon>Flavobacteriaceae</taxon>
        <taxon>Nonlabens</taxon>
    </lineage>
</organism>
<name>W8VSQ7_9FLAO</name>
<comment type="catalytic activity">
    <reaction evidence="11 12">
        <text>(S)-2,3,4,5-tetrahydrodipicolinate + NAD(+) + H2O = (2S,4S)-4-hydroxy-2,3,4,5-tetrahydrodipicolinate + NADH + H(+)</text>
        <dbReference type="Rhea" id="RHEA:35323"/>
        <dbReference type="ChEBI" id="CHEBI:15377"/>
        <dbReference type="ChEBI" id="CHEBI:15378"/>
        <dbReference type="ChEBI" id="CHEBI:16845"/>
        <dbReference type="ChEBI" id="CHEBI:57540"/>
        <dbReference type="ChEBI" id="CHEBI:57945"/>
        <dbReference type="ChEBI" id="CHEBI:67139"/>
        <dbReference type="EC" id="1.17.1.8"/>
    </reaction>
</comment>
<dbReference type="InterPro" id="IPR036291">
    <property type="entry name" value="NAD(P)-bd_dom_sf"/>
</dbReference>
<dbReference type="SUPFAM" id="SSF55347">
    <property type="entry name" value="Glyceraldehyde-3-phosphate dehydrogenase-like, C-terminal domain"/>
    <property type="match status" value="1"/>
</dbReference>
<reference evidence="15 16" key="1">
    <citation type="journal article" date="2014" name="Proc. Natl. Acad. Sci. U.S.A.">
        <title>Functional characterization of flavobacteria rhodopsins reveals a unique class of light-driven chloride pump in bacteria.</title>
        <authorList>
            <person name="Yoshizawa S."/>
            <person name="Kumagai Y."/>
            <person name="Kim H."/>
            <person name="Ogura Y."/>
            <person name="Hayashi T."/>
            <person name="Iwasaki W."/>
            <person name="DeLong E.F."/>
            <person name="Kogure K."/>
        </authorList>
    </citation>
    <scope>NUCLEOTIDE SEQUENCE [LARGE SCALE GENOMIC DNA]</scope>
    <source>
        <strain evidence="15 16">S1-08</strain>
    </source>
</reference>
<dbReference type="Proteomes" id="UP000031760">
    <property type="component" value="Chromosome"/>
</dbReference>
<dbReference type="GO" id="GO:0005829">
    <property type="term" value="C:cytosol"/>
    <property type="evidence" value="ECO:0007669"/>
    <property type="project" value="TreeGrafter"/>
</dbReference>
<evidence type="ECO:0000256" key="1">
    <source>
        <dbReference type="ARBA" id="ARBA00006642"/>
    </source>
</evidence>
<feature type="domain" description="Dihydrodipicolinate reductase N-terminal" evidence="13">
    <location>
        <begin position="11"/>
        <end position="109"/>
    </location>
</feature>
<dbReference type="GO" id="GO:0009089">
    <property type="term" value="P:lysine biosynthetic process via diaminopimelate"/>
    <property type="evidence" value="ECO:0007669"/>
    <property type="project" value="UniProtKB-UniRule"/>
</dbReference>
<dbReference type="EMBL" id="AP014548">
    <property type="protein sequence ID" value="BAO56420.1"/>
    <property type="molecule type" value="Genomic_DNA"/>
</dbReference>
<evidence type="ECO:0000259" key="14">
    <source>
        <dbReference type="Pfam" id="PF05173"/>
    </source>
</evidence>
<evidence type="ECO:0000256" key="3">
    <source>
        <dbReference type="ARBA" id="ARBA00022857"/>
    </source>
</evidence>
<dbReference type="Gene3D" id="3.30.360.10">
    <property type="entry name" value="Dihydrodipicolinate Reductase, domain 2"/>
    <property type="match status" value="1"/>
</dbReference>
<dbReference type="InterPro" id="IPR000846">
    <property type="entry name" value="DapB_N"/>
</dbReference>
<feature type="binding site" evidence="12">
    <location>
        <begin position="151"/>
        <end position="152"/>
    </location>
    <ligand>
        <name>(S)-2,3,4,5-tetrahydrodipicolinate</name>
        <dbReference type="ChEBI" id="CHEBI:16845"/>
    </ligand>
</feature>
<dbReference type="HAMAP" id="MF_00102">
    <property type="entry name" value="DapB"/>
    <property type="match status" value="1"/>
</dbReference>
<comment type="caution">
    <text evidence="12">Was originally thought to be a dihydrodipicolinate reductase (DHDPR), catalyzing the conversion of dihydrodipicolinate to tetrahydrodipicolinate. However, it was shown in E.coli that the substrate of the enzymatic reaction is not dihydrodipicolinate (DHDP) but in fact (2S,4S)-4-hydroxy-2,3,4,5-tetrahydrodipicolinic acid (HTPA), the product released by the DapA-catalyzed reaction.</text>
</comment>
<keyword evidence="5 12" id="KW-0560">Oxidoreductase</keyword>
<comment type="subunit">
    <text evidence="12">Homotetramer.</text>
</comment>
<comment type="caution">
    <text evidence="12">Lacks conserved residue(s) required for the propagation of feature annotation.</text>
</comment>
<dbReference type="InterPro" id="IPR023940">
    <property type="entry name" value="DHDPR_bac"/>
</dbReference>
<evidence type="ECO:0000256" key="7">
    <source>
        <dbReference type="ARBA" id="ARBA00023154"/>
    </source>
</evidence>
<dbReference type="InterPro" id="IPR022663">
    <property type="entry name" value="DapB_C"/>
</dbReference>
<keyword evidence="6 12" id="KW-0520">NAD</keyword>
<evidence type="ECO:0000256" key="9">
    <source>
        <dbReference type="ARBA" id="ARBA00038983"/>
    </source>
</evidence>
<evidence type="ECO:0000256" key="2">
    <source>
        <dbReference type="ARBA" id="ARBA00022605"/>
    </source>
</evidence>
<feature type="binding site" evidence="12">
    <location>
        <position position="42"/>
    </location>
    <ligand>
        <name>NADP(+)</name>
        <dbReference type="ChEBI" id="CHEBI:58349"/>
    </ligand>
</feature>
<keyword evidence="2 12" id="KW-0028">Amino-acid biosynthesis</keyword>
<dbReference type="GO" id="GO:0016726">
    <property type="term" value="F:oxidoreductase activity, acting on CH or CH2 groups, NAD or NADP as acceptor"/>
    <property type="evidence" value="ECO:0007669"/>
    <property type="project" value="UniProtKB-UniRule"/>
</dbReference>
<keyword evidence="12" id="KW-0963">Cytoplasm</keyword>
<accession>W8VSQ7</accession>
<dbReference type="GO" id="GO:0050661">
    <property type="term" value="F:NADP binding"/>
    <property type="evidence" value="ECO:0007669"/>
    <property type="project" value="UniProtKB-UniRule"/>
</dbReference>
<feature type="domain" description="Dihydrodipicolinate reductase C-terminal" evidence="14">
    <location>
        <begin position="112"/>
        <end position="241"/>
    </location>
</feature>
<proteinExistence type="inferred from homology"/>
<comment type="function">
    <text evidence="12">Catalyzes the conversion of 4-hydroxy-tetrahydrodipicolinate (HTPA) to tetrahydrodipicolinate.</text>
</comment>
<feature type="binding site" evidence="12">
    <location>
        <begin position="106"/>
        <end position="109"/>
    </location>
    <ligand>
        <name>NAD(+)</name>
        <dbReference type="ChEBI" id="CHEBI:57540"/>
    </ligand>
</feature>
<comment type="pathway">
    <text evidence="8 12">Amino-acid biosynthesis; L-lysine biosynthesis via DAP pathway; (S)-tetrahydrodipicolinate from L-aspartate: step 4/4.</text>
</comment>
<dbReference type="STRING" id="1454201.NMS_2411"/>
<dbReference type="HOGENOM" id="CLU_047479_1_0_10"/>
<protein>
    <recommendedName>
        <fullName evidence="9 12">4-hydroxy-tetrahydrodipicolinate reductase</fullName>
        <shortName evidence="12">HTPA reductase</shortName>
        <ecNumber evidence="9 12">1.17.1.8</ecNumber>
    </recommendedName>
</protein>
<keyword evidence="7 12" id="KW-0457">Lysine biosynthesis</keyword>
<sequence length="243" mass="27027">MVLPYHILFKMKIGLLGYGKMGKVIERIATDRGHEIVAKINRNDDKNELLKADVVIEFSAPESVIKNLKYCINNELSTVCGTTGWNDSIKEIYSLLEAKNGALVHASNFSLGVNIFFELNKKLAAMMNQFDEYNVHLKEIHHTEKKDAPSGTAITVAEGIMENTTYSKWHLGDSNKQESLGIEALREHDVKGTHIVTYNSPVDQIEITHTAHSRDGFALGAVIAAEWIEGKKGVYGMKEVLGL</sequence>
<dbReference type="GO" id="GO:0051287">
    <property type="term" value="F:NAD binding"/>
    <property type="evidence" value="ECO:0007669"/>
    <property type="project" value="UniProtKB-UniRule"/>
</dbReference>
<dbReference type="PIRSF" id="PIRSF000161">
    <property type="entry name" value="DHPR"/>
    <property type="match status" value="1"/>
</dbReference>
<dbReference type="UniPathway" id="UPA00034">
    <property type="reaction ID" value="UER00018"/>
</dbReference>
<evidence type="ECO:0000256" key="10">
    <source>
        <dbReference type="ARBA" id="ARBA00049080"/>
    </source>
</evidence>
<keyword evidence="3 12" id="KW-0521">NADP</keyword>
<feature type="active site" description="Proton donor" evidence="12">
    <location>
        <position position="145"/>
    </location>
</feature>
<comment type="similarity">
    <text evidence="1 12">Belongs to the DapB family.</text>
</comment>
<dbReference type="KEGG" id="nmf:NMS_2411"/>
<keyword evidence="16" id="KW-1185">Reference proteome</keyword>
<evidence type="ECO:0000259" key="13">
    <source>
        <dbReference type="Pfam" id="PF01113"/>
    </source>
</evidence>
<feature type="binding site" evidence="12">
    <location>
        <position position="142"/>
    </location>
    <ligand>
        <name>(S)-2,3,4,5-tetrahydrodipicolinate</name>
        <dbReference type="ChEBI" id="CHEBI:16845"/>
    </ligand>
</feature>
<dbReference type="Pfam" id="PF05173">
    <property type="entry name" value="DapB_C"/>
    <property type="match status" value="1"/>
</dbReference>
<comment type="catalytic activity">
    <reaction evidence="10 12">
        <text>(S)-2,3,4,5-tetrahydrodipicolinate + NADP(+) + H2O = (2S,4S)-4-hydroxy-2,3,4,5-tetrahydrodipicolinate + NADPH + H(+)</text>
        <dbReference type="Rhea" id="RHEA:35331"/>
        <dbReference type="ChEBI" id="CHEBI:15377"/>
        <dbReference type="ChEBI" id="CHEBI:15378"/>
        <dbReference type="ChEBI" id="CHEBI:16845"/>
        <dbReference type="ChEBI" id="CHEBI:57783"/>
        <dbReference type="ChEBI" id="CHEBI:58349"/>
        <dbReference type="ChEBI" id="CHEBI:67139"/>
        <dbReference type="EC" id="1.17.1.8"/>
    </reaction>
</comment>